<evidence type="ECO:0000313" key="3">
    <source>
        <dbReference type="Proteomes" id="UP001418222"/>
    </source>
</evidence>
<dbReference type="Proteomes" id="UP001418222">
    <property type="component" value="Unassembled WGS sequence"/>
</dbReference>
<feature type="region of interest" description="Disordered" evidence="1">
    <location>
        <begin position="1"/>
        <end position="20"/>
    </location>
</feature>
<keyword evidence="3" id="KW-1185">Reference proteome</keyword>
<evidence type="ECO:0000256" key="1">
    <source>
        <dbReference type="SAM" id="MobiDB-lite"/>
    </source>
</evidence>
<accession>A0AAP0BQQ7</accession>
<evidence type="ECO:0000313" key="2">
    <source>
        <dbReference type="EMBL" id="KAK8947244.1"/>
    </source>
</evidence>
<reference evidence="2 3" key="1">
    <citation type="journal article" date="2022" name="Nat. Plants">
        <title>Genomes of leafy and leafless Platanthera orchids illuminate the evolution of mycoheterotrophy.</title>
        <authorList>
            <person name="Li M.H."/>
            <person name="Liu K.W."/>
            <person name="Li Z."/>
            <person name="Lu H.C."/>
            <person name="Ye Q.L."/>
            <person name="Zhang D."/>
            <person name="Wang J.Y."/>
            <person name="Li Y.F."/>
            <person name="Zhong Z.M."/>
            <person name="Liu X."/>
            <person name="Yu X."/>
            <person name="Liu D.K."/>
            <person name="Tu X.D."/>
            <person name="Liu B."/>
            <person name="Hao Y."/>
            <person name="Liao X.Y."/>
            <person name="Jiang Y.T."/>
            <person name="Sun W.H."/>
            <person name="Chen J."/>
            <person name="Chen Y.Q."/>
            <person name="Ai Y."/>
            <person name="Zhai J.W."/>
            <person name="Wu S.S."/>
            <person name="Zhou Z."/>
            <person name="Hsiao Y.Y."/>
            <person name="Wu W.L."/>
            <person name="Chen Y.Y."/>
            <person name="Lin Y.F."/>
            <person name="Hsu J.L."/>
            <person name="Li C.Y."/>
            <person name="Wang Z.W."/>
            <person name="Zhao X."/>
            <person name="Zhong W.Y."/>
            <person name="Ma X.K."/>
            <person name="Ma L."/>
            <person name="Huang J."/>
            <person name="Chen G.Z."/>
            <person name="Huang M.Z."/>
            <person name="Huang L."/>
            <person name="Peng D.H."/>
            <person name="Luo Y.B."/>
            <person name="Zou S.Q."/>
            <person name="Chen S.P."/>
            <person name="Lan S."/>
            <person name="Tsai W.C."/>
            <person name="Van de Peer Y."/>
            <person name="Liu Z.J."/>
        </authorList>
    </citation>
    <scope>NUCLEOTIDE SEQUENCE [LARGE SCALE GENOMIC DNA]</scope>
    <source>
        <strain evidence="2">Lor287</strain>
    </source>
</reference>
<protein>
    <submittedName>
        <fullName evidence="2">Uncharacterized protein</fullName>
    </submittedName>
</protein>
<name>A0AAP0BQQ7_9ASPA</name>
<gene>
    <name evidence="2" type="ORF">KSP39_PZI007343</name>
</gene>
<proteinExistence type="predicted"/>
<sequence>MPREERRREEAASSGNSRLRPSRLECHSCDGLFLYSRRVTICYYTITYKSSRGYNGGSWRLRKEMPETK</sequence>
<dbReference type="EMBL" id="JBBWWQ010000005">
    <property type="protein sequence ID" value="KAK8947244.1"/>
    <property type="molecule type" value="Genomic_DNA"/>
</dbReference>
<feature type="compositionally biased region" description="Basic and acidic residues" evidence="1">
    <location>
        <begin position="1"/>
        <end position="11"/>
    </location>
</feature>
<organism evidence="2 3">
    <name type="scientific">Platanthera zijinensis</name>
    <dbReference type="NCBI Taxonomy" id="2320716"/>
    <lineage>
        <taxon>Eukaryota</taxon>
        <taxon>Viridiplantae</taxon>
        <taxon>Streptophyta</taxon>
        <taxon>Embryophyta</taxon>
        <taxon>Tracheophyta</taxon>
        <taxon>Spermatophyta</taxon>
        <taxon>Magnoliopsida</taxon>
        <taxon>Liliopsida</taxon>
        <taxon>Asparagales</taxon>
        <taxon>Orchidaceae</taxon>
        <taxon>Orchidoideae</taxon>
        <taxon>Orchideae</taxon>
        <taxon>Orchidinae</taxon>
        <taxon>Platanthera</taxon>
    </lineage>
</organism>
<comment type="caution">
    <text evidence="2">The sequence shown here is derived from an EMBL/GenBank/DDBJ whole genome shotgun (WGS) entry which is preliminary data.</text>
</comment>
<dbReference type="AlphaFoldDB" id="A0AAP0BQQ7"/>